<accession>A0A1G1YCN1</accession>
<dbReference type="EC" id="4.2.2.29" evidence="7"/>
<evidence type="ECO:0000313" key="9">
    <source>
        <dbReference type="Proteomes" id="UP000177310"/>
    </source>
</evidence>
<dbReference type="STRING" id="1797542.A3J59_00140"/>
<dbReference type="PANTHER" id="PTHR30518">
    <property type="entry name" value="ENDOLYTIC MUREIN TRANSGLYCOSYLASE"/>
    <property type="match status" value="1"/>
</dbReference>
<evidence type="ECO:0000256" key="3">
    <source>
        <dbReference type="ARBA" id="ARBA00022989"/>
    </source>
</evidence>
<comment type="function">
    <text evidence="7">Functions as a peptidoglycan terminase that cleaves nascent peptidoglycan strands endolytically to terminate their elongation.</text>
</comment>
<dbReference type="GO" id="GO:0005886">
    <property type="term" value="C:plasma membrane"/>
    <property type="evidence" value="ECO:0007669"/>
    <property type="project" value="UniProtKB-UniRule"/>
</dbReference>
<keyword evidence="5 7" id="KW-0456">Lyase</keyword>
<keyword evidence="1 7" id="KW-1003">Cell membrane</keyword>
<dbReference type="AlphaFoldDB" id="A0A1G1YCN1"/>
<proteinExistence type="inferred from homology"/>
<dbReference type="Pfam" id="PF02618">
    <property type="entry name" value="YceG"/>
    <property type="match status" value="1"/>
</dbReference>
<evidence type="ECO:0000256" key="6">
    <source>
        <dbReference type="ARBA" id="ARBA00023316"/>
    </source>
</evidence>
<evidence type="ECO:0000313" key="8">
    <source>
        <dbReference type="EMBL" id="OGY50011.1"/>
    </source>
</evidence>
<keyword evidence="4 7" id="KW-0472">Membrane</keyword>
<evidence type="ECO:0000256" key="1">
    <source>
        <dbReference type="ARBA" id="ARBA00022475"/>
    </source>
</evidence>
<dbReference type="GO" id="GO:0008932">
    <property type="term" value="F:lytic endotransglycosylase activity"/>
    <property type="evidence" value="ECO:0007669"/>
    <property type="project" value="UniProtKB-UniRule"/>
</dbReference>
<dbReference type="GO" id="GO:0009252">
    <property type="term" value="P:peptidoglycan biosynthetic process"/>
    <property type="evidence" value="ECO:0007669"/>
    <property type="project" value="UniProtKB-UniRule"/>
</dbReference>
<dbReference type="PANTHER" id="PTHR30518:SF2">
    <property type="entry name" value="ENDOLYTIC MUREIN TRANSGLYCOSYLASE"/>
    <property type="match status" value="1"/>
</dbReference>
<comment type="caution">
    <text evidence="8">The sequence shown here is derived from an EMBL/GenBank/DDBJ whole genome shotgun (WGS) entry which is preliminary data.</text>
</comment>
<organism evidence="8 9">
    <name type="scientific">Candidatus Buchananbacteria bacterium RIFCSPHIGHO2_02_FULL_56_16</name>
    <dbReference type="NCBI Taxonomy" id="1797542"/>
    <lineage>
        <taxon>Bacteria</taxon>
        <taxon>Candidatus Buchananiibacteriota</taxon>
    </lineage>
</organism>
<evidence type="ECO:0000256" key="7">
    <source>
        <dbReference type="HAMAP-Rule" id="MF_02065"/>
    </source>
</evidence>
<evidence type="ECO:0000256" key="2">
    <source>
        <dbReference type="ARBA" id="ARBA00022692"/>
    </source>
</evidence>
<comment type="catalytic activity">
    <reaction evidence="7">
        <text>a peptidoglycan chain = a peptidoglycan chain with N-acetyl-1,6-anhydromuramyl-[peptide] at the reducing end + a peptidoglycan chain with N-acetylglucosamine at the non-reducing end.</text>
        <dbReference type="EC" id="4.2.2.29"/>
    </reaction>
</comment>
<dbReference type="Gene3D" id="3.30.1490.480">
    <property type="entry name" value="Endolytic murein transglycosylase"/>
    <property type="match status" value="1"/>
</dbReference>
<dbReference type="InterPro" id="IPR003770">
    <property type="entry name" value="MLTG-like"/>
</dbReference>
<dbReference type="CDD" id="cd08010">
    <property type="entry name" value="MltG_like"/>
    <property type="match status" value="1"/>
</dbReference>
<dbReference type="Proteomes" id="UP000177310">
    <property type="component" value="Unassembled WGS sequence"/>
</dbReference>
<evidence type="ECO:0000256" key="5">
    <source>
        <dbReference type="ARBA" id="ARBA00023239"/>
    </source>
</evidence>
<gene>
    <name evidence="7" type="primary">mltG</name>
    <name evidence="8" type="ORF">A3J59_00140</name>
</gene>
<evidence type="ECO:0000256" key="4">
    <source>
        <dbReference type="ARBA" id="ARBA00023136"/>
    </source>
</evidence>
<protein>
    <recommendedName>
        <fullName evidence="7">Endolytic murein transglycosylase</fullName>
        <ecNumber evidence="7">4.2.2.29</ecNumber>
    </recommendedName>
    <alternativeName>
        <fullName evidence="7">Peptidoglycan lytic transglycosylase</fullName>
    </alternativeName>
    <alternativeName>
        <fullName evidence="7">Peptidoglycan polymerization terminase</fullName>
    </alternativeName>
</protein>
<keyword evidence="2 7" id="KW-0812">Transmembrane</keyword>
<dbReference type="NCBIfam" id="TIGR00247">
    <property type="entry name" value="endolytic transglycosylase MltG"/>
    <property type="match status" value="1"/>
</dbReference>
<dbReference type="GO" id="GO:0071555">
    <property type="term" value="P:cell wall organization"/>
    <property type="evidence" value="ECO:0007669"/>
    <property type="project" value="UniProtKB-KW"/>
</dbReference>
<sequence length="331" mass="37231">MSLLLFAVILISGLGYYQYLTASKNSSSAELKTFTVQAGEGGAIISQNLEREKLIKSVVAFQLYVWRAGISSQLKPGQYSFAQNLSIREIADRLWRGPGKEREITLTFIEGWNLKQYAAYLETQRVVRADDFLVAAQKKADWWDDYKVVAGRPKTVDLEGYLFPDTYRVYRDATAEDIIRRMLHNLEQKLTPELLTEIERQGKTIHEVLTLASIVEREVSTDADRKLAADIFYKRIAAGIPLQSDATVNYVSGKGTTRPSADDLALDSLYNTYRYQGLPPGPISNPSLSAITAVIYPTPNPYYYFLTTPDGAVVYSKTHDEHVAAKAQYYP</sequence>
<reference evidence="8 9" key="1">
    <citation type="journal article" date="2016" name="Nat. Commun.">
        <title>Thousands of microbial genomes shed light on interconnected biogeochemical processes in an aquifer system.</title>
        <authorList>
            <person name="Anantharaman K."/>
            <person name="Brown C.T."/>
            <person name="Hug L.A."/>
            <person name="Sharon I."/>
            <person name="Castelle C.J."/>
            <person name="Probst A.J."/>
            <person name="Thomas B.C."/>
            <person name="Singh A."/>
            <person name="Wilkins M.J."/>
            <person name="Karaoz U."/>
            <person name="Brodie E.L."/>
            <person name="Williams K.H."/>
            <person name="Hubbard S.S."/>
            <person name="Banfield J.F."/>
        </authorList>
    </citation>
    <scope>NUCLEOTIDE SEQUENCE [LARGE SCALE GENOMIC DNA]</scope>
</reference>
<dbReference type="EMBL" id="MHIL01000037">
    <property type="protein sequence ID" value="OGY50011.1"/>
    <property type="molecule type" value="Genomic_DNA"/>
</dbReference>
<keyword evidence="3 7" id="KW-1133">Transmembrane helix</keyword>
<comment type="similarity">
    <text evidence="7">Belongs to the transglycosylase MltG family.</text>
</comment>
<keyword evidence="6 7" id="KW-0961">Cell wall biogenesis/degradation</keyword>
<dbReference type="HAMAP" id="MF_02065">
    <property type="entry name" value="MltG"/>
    <property type="match status" value="1"/>
</dbReference>
<name>A0A1G1YCN1_9BACT</name>
<feature type="site" description="Important for catalytic activity" evidence="7">
    <location>
        <position position="218"/>
    </location>
</feature>